<keyword evidence="4 6" id="KW-1133">Transmembrane helix</keyword>
<keyword evidence="5 6" id="KW-0472">Membrane</keyword>
<evidence type="ECO:0000256" key="6">
    <source>
        <dbReference type="SAM" id="Phobius"/>
    </source>
</evidence>
<feature type="transmembrane region" description="Helical" evidence="6">
    <location>
        <begin position="185"/>
        <end position="207"/>
    </location>
</feature>
<dbReference type="PANTHER" id="PTHR30086:SF20">
    <property type="entry name" value="ARGININE EXPORTER PROTEIN ARGO-RELATED"/>
    <property type="match status" value="1"/>
</dbReference>
<comment type="subcellular location">
    <subcellularLocation>
        <location evidence="1">Cell membrane</location>
        <topology evidence="1">Multi-pass membrane protein</topology>
    </subcellularLocation>
</comment>
<organism evidence="7 8">
    <name type="scientific">Roseateles koreensis</name>
    <dbReference type="NCBI Taxonomy" id="2987526"/>
    <lineage>
        <taxon>Bacteria</taxon>
        <taxon>Pseudomonadati</taxon>
        <taxon>Pseudomonadota</taxon>
        <taxon>Betaproteobacteria</taxon>
        <taxon>Burkholderiales</taxon>
        <taxon>Sphaerotilaceae</taxon>
        <taxon>Roseateles</taxon>
    </lineage>
</organism>
<name>A0ABT5KPH8_9BURK</name>
<evidence type="ECO:0000313" key="8">
    <source>
        <dbReference type="Proteomes" id="UP001219862"/>
    </source>
</evidence>
<evidence type="ECO:0000256" key="1">
    <source>
        <dbReference type="ARBA" id="ARBA00004651"/>
    </source>
</evidence>
<dbReference type="InterPro" id="IPR001123">
    <property type="entry name" value="LeuE-type"/>
</dbReference>
<evidence type="ECO:0000313" key="7">
    <source>
        <dbReference type="EMBL" id="MDC8784809.1"/>
    </source>
</evidence>
<accession>A0ABT5KPH8</accession>
<reference evidence="7 8" key="1">
    <citation type="submission" date="2022-10" db="EMBL/GenBank/DDBJ databases">
        <title>paucibacter sp. hw8 Genome sequencing.</title>
        <authorList>
            <person name="Park S."/>
        </authorList>
    </citation>
    <scope>NUCLEOTIDE SEQUENCE [LARGE SCALE GENOMIC DNA]</scope>
    <source>
        <strain evidence="8">hw8</strain>
    </source>
</reference>
<dbReference type="PANTHER" id="PTHR30086">
    <property type="entry name" value="ARGININE EXPORTER PROTEIN ARGO"/>
    <property type="match status" value="1"/>
</dbReference>
<dbReference type="EMBL" id="JAQQXS010000005">
    <property type="protein sequence ID" value="MDC8784809.1"/>
    <property type="molecule type" value="Genomic_DNA"/>
</dbReference>
<evidence type="ECO:0000256" key="2">
    <source>
        <dbReference type="ARBA" id="ARBA00022475"/>
    </source>
</evidence>
<keyword evidence="2" id="KW-1003">Cell membrane</keyword>
<gene>
    <name evidence="7" type="ORF">PRZ01_06365</name>
</gene>
<protein>
    <submittedName>
        <fullName evidence="7">LysE/ArgO family amino acid transporter</fullName>
    </submittedName>
</protein>
<dbReference type="RefSeq" id="WP_273595933.1">
    <property type="nucleotide sequence ID" value="NZ_JAQQXS010000005.1"/>
</dbReference>
<evidence type="ECO:0000256" key="5">
    <source>
        <dbReference type="ARBA" id="ARBA00023136"/>
    </source>
</evidence>
<comment type="caution">
    <text evidence="7">The sequence shown here is derived from an EMBL/GenBank/DDBJ whole genome shotgun (WGS) entry which is preliminary data.</text>
</comment>
<proteinExistence type="predicted"/>
<keyword evidence="8" id="KW-1185">Reference proteome</keyword>
<sequence>MFASPSAVALSQGWLTGASLIMAIGAQNALVLRQGLMRHHVLPVVVLCSLADVVLIVLGVFGLGTLIVSQPVLMQVFRWSGALFLLTYGLRAAQRAWAGCSALQAAGVAQSLQATLTSAAAMTFLNPHVYLDTVVLLGTVGAAHFQAGADGRAAFALGASVASVMWFSFLGFGAAAAAPALQRVWVWRFIDAFVAALMWFLGVQLLWAPLRA</sequence>
<dbReference type="Proteomes" id="UP001219862">
    <property type="component" value="Unassembled WGS sequence"/>
</dbReference>
<keyword evidence="3 6" id="KW-0812">Transmembrane</keyword>
<evidence type="ECO:0000256" key="3">
    <source>
        <dbReference type="ARBA" id="ARBA00022692"/>
    </source>
</evidence>
<dbReference type="Pfam" id="PF01810">
    <property type="entry name" value="LysE"/>
    <property type="match status" value="1"/>
</dbReference>
<evidence type="ECO:0000256" key="4">
    <source>
        <dbReference type="ARBA" id="ARBA00022989"/>
    </source>
</evidence>
<feature type="transmembrane region" description="Helical" evidence="6">
    <location>
        <begin position="44"/>
        <end position="66"/>
    </location>
</feature>
<feature type="transmembrane region" description="Helical" evidence="6">
    <location>
        <begin position="153"/>
        <end position="178"/>
    </location>
</feature>
<feature type="transmembrane region" description="Helical" evidence="6">
    <location>
        <begin position="12"/>
        <end position="32"/>
    </location>
</feature>